<protein>
    <submittedName>
        <fullName evidence="6">Pyroglutamyl-peptidase I</fullName>
    </submittedName>
</protein>
<keyword evidence="4" id="KW-0378">Hydrolase</keyword>
<comment type="similarity">
    <text evidence="1">Belongs to the peptidase C15 family.</text>
</comment>
<dbReference type="Ensembl" id="ENSLLET00000002105.1">
    <property type="protein sequence ID" value="ENSLLEP00000002017.1"/>
    <property type="gene ID" value="ENSLLEG00000001301.1"/>
</dbReference>
<keyword evidence="2" id="KW-0963">Cytoplasm</keyword>
<evidence type="ECO:0000313" key="6">
    <source>
        <dbReference type="Ensembl" id="ENSLLEP00000002017.1"/>
    </source>
</evidence>
<dbReference type="Pfam" id="PF01470">
    <property type="entry name" value="Peptidase_C15"/>
    <property type="match status" value="1"/>
</dbReference>
<dbReference type="Proteomes" id="UP000694569">
    <property type="component" value="Unplaced"/>
</dbReference>
<dbReference type="InterPro" id="IPR016125">
    <property type="entry name" value="Peptidase_C15-like"/>
</dbReference>
<dbReference type="Gene3D" id="3.40.630.20">
    <property type="entry name" value="Peptidase C15, pyroglutamyl peptidase I-like"/>
    <property type="match status" value="1"/>
</dbReference>
<accession>A0A8C5LTC2</accession>
<gene>
    <name evidence="6" type="primary">PGPEP1</name>
</gene>
<organism evidence="6 7">
    <name type="scientific">Leptobrachium leishanense</name>
    <name type="common">Leishan spiny toad</name>
    <dbReference type="NCBI Taxonomy" id="445787"/>
    <lineage>
        <taxon>Eukaryota</taxon>
        <taxon>Metazoa</taxon>
        <taxon>Chordata</taxon>
        <taxon>Craniata</taxon>
        <taxon>Vertebrata</taxon>
        <taxon>Euteleostomi</taxon>
        <taxon>Amphibia</taxon>
        <taxon>Batrachia</taxon>
        <taxon>Anura</taxon>
        <taxon>Pelobatoidea</taxon>
        <taxon>Megophryidae</taxon>
        <taxon>Leptobrachium</taxon>
    </lineage>
</organism>
<dbReference type="PANTHER" id="PTHR23402:SF16">
    <property type="entry name" value="PYROGLUTAMYL-PEPTIDASE 1"/>
    <property type="match status" value="1"/>
</dbReference>
<evidence type="ECO:0000256" key="1">
    <source>
        <dbReference type="ARBA" id="ARBA00006641"/>
    </source>
</evidence>
<dbReference type="GeneTree" id="ENSGT00390000015368"/>
<dbReference type="AlphaFoldDB" id="A0A8C5LTC2"/>
<dbReference type="PIRSF" id="PIRSF015592">
    <property type="entry name" value="Prld-crbxl_pptds"/>
    <property type="match status" value="1"/>
</dbReference>
<dbReference type="SUPFAM" id="SSF53182">
    <property type="entry name" value="Pyrrolidone carboxyl peptidase (pyroglutamate aminopeptidase)"/>
    <property type="match status" value="1"/>
</dbReference>
<dbReference type="PANTHER" id="PTHR23402">
    <property type="entry name" value="PROTEASE FAMILY C15 PYROGLUTAMYL-PEPTIDASE I-RELATED"/>
    <property type="match status" value="1"/>
</dbReference>
<evidence type="ECO:0000256" key="4">
    <source>
        <dbReference type="ARBA" id="ARBA00022801"/>
    </source>
</evidence>
<name>A0A8C5LTC2_9ANUR</name>
<evidence type="ECO:0000256" key="2">
    <source>
        <dbReference type="ARBA" id="ARBA00022490"/>
    </source>
</evidence>
<dbReference type="PRINTS" id="PR00706">
    <property type="entry name" value="PYROGLUPTASE"/>
</dbReference>
<keyword evidence="3" id="KW-0645">Protease</keyword>
<dbReference type="GO" id="GO:0016920">
    <property type="term" value="F:pyroglutamyl-peptidase activity"/>
    <property type="evidence" value="ECO:0007669"/>
    <property type="project" value="InterPro"/>
</dbReference>
<dbReference type="GO" id="GO:0005829">
    <property type="term" value="C:cytosol"/>
    <property type="evidence" value="ECO:0007669"/>
    <property type="project" value="InterPro"/>
</dbReference>
<evidence type="ECO:0000256" key="3">
    <source>
        <dbReference type="ARBA" id="ARBA00022670"/>
    </source>
</evidence>
<keyword evidence="7" id="KW-1185">Reference proteome</keyword>
<evidence type="ECO:0000313" key="7">
    <source>
        <dbReference type="Proteomes" id="UP000694569"/>
    </source>
</evidence>
<sequence length="209" mass="23074">METQRRAVVVTGFGPFGEHKVNASWIAVQELDKLGLGESIDLKIVQVPVEYLAVKRLIPELWATYSPLLIVHVGVSGMATSVTIEECGHNAGYIRTDNCNFCPGTHCCVEGGPECLHSDIDVKEVCKRASSELSDVQFTVSADAGRYLCDFIYYTSLYQSNGKSLFVHVPPVGRPYTATQLGQALQAILKVILSMHVNHEERIYCQRKA</sequence>
<reference evidence="6" key="2">
    <citation type="submission" date="2025-09" db="UniProtKB">
        <authorList>
            <consortium name="Ensembl"/>
        </authorList>
    </citation>
    <scope>IDENTIFICATION</scope>
</reference>
<dbReference type="InterPro" id="IPR000816">
    <property type="entry name" value="Peptidase_C15"/>
</dbReference>
<reference evidence="6" key="1">
    <citation type="submission" date="2025-08" db="UniProtKB">
        <authorList>
            <consortium name="Ensembl"/>
        </authorList>
    </citation>
    <scope>IDENTIFICATION</scope>
</reference>
<evidence type="ECO:0000256" key="5">
    <source>
        <dbReference type="ARBA" id="ARBA00022807"/>
    </source>
</evidence>
<proteinExistence type="inferred from homology"/>
<keyword evidence="5" id="KW-0788">Thiol protease</keyword>
<dbReference type="InterPro" id="IPR036440">
    <property type="entry name" value="Peptidase_C15-like_sf"/>
</dbReference>
<dbReference type="OrthoDB" id="407146at2759"/>
<dbReference type="CDD" id="cd00501">
    <property type="entry name" value="Peptidase_C15"/>
    <property type="match status" value="1"/>
</dbReference>
<dbReference type="GO" id="GO:0006508">
    <property type="term" value="P:proteolysis"/>
    <property type="evidence" value="ECO:0007669"/>
    <property type="project" value="UniProtKB-KW"/>
</dbReference>